<keyword evidence="1" id="KW-0472">Membrane</keyword>
<organism evidence="3 4">
    <name type="scientific">Roseibium salinum</name>
    <dbReference type="NCBI Taxonomy" id="1604349"/>
    <lineage>
        <taxon>Bacteria</taxon>
        <taxon>Pseudomonadati</taxon>
        <taxon>Pseudomonadota</taxon>
        <taxon>Alphaproteobacteria</taxon>
        <taxon>Hyphomicrobiales</taxon>
        <taxon>Stappiaceae</taxon>
        <taxon>Roseibium</taxon>
    </lineage>
</organism>
<evidence type="ECO:0000256" key="1">
    <source>
        <dbReference type="SAM" id="Phobius"/>
    </source>
</evidence>
<feature type="domain" description="Putative Flp pilus-assembly TadG-like N-terminal" evidence="2">
    <location>
        <begin position="29"/>
        <end position="76"/>
    </location>
</feature>
<feature type="transmembrane region" description="Helical" evidence="1">
    <location>
        <begin position="31"/>
        <end position="50"/>
    </location>
</feature>
<evidence type="ECO:0000313" key="4">
    <source>
        <dbReference type="Proteomes" id="UP001300261"/>
    </source>
</evidence>
<comment type="caution">
    <text evidence="3">The sequence shown here is derived from an EMBL/GenBank/DDBJ whole genome shotgun (WGS) entry which is preliminary data.</text>
</comment>
<dbReference type="RefSeq" id="WP_265961168.1">
    <property type="nucleotide sequence ID" value="NZ_JBHSVO010000002.1"/>
</dbReference>
<keyword evidence="1" id="KW-0812">Transmembrane</keyword>
<gene>
    <name evidence="3" type="ORF">ON753_03480</name>
</gene>
<evidence type="ECO:0000259" key="2">
    <source>
        <dbReference type="Pfam" id="PF13400"/>
    </source>
</evidence>
<dbReference type="EMBL" id="JAPEVI010000002">
    <property type="protein sequence ID" value="MCX2721470.1"/>
    <property type="molecule type" value="Genomic_DNA"/>
</dbReference>
<keyword evidence="1" id="KW-1133">Transmembrane helix</keyword>
<name>A0ABT3QX02_9HYPH</name>
<evidence type="ECO:0000313" key="3">
    <source>
        <dbReference type="EMBL" id="MCX2721470.1"/>
    </source>
</evidence>
<proteinExistence type="predicted"/>
<accession>A0ABT3QX02</accession>
<reference evidence="3 4" key="1">
    <citation type="journal article" date="2016" name="Int. J. Syst. Evol. Microbiol.">
        <title>Labrenzia salina sp. nov., isolated from the rhizosphere of the halophyte Arthrocnemum macrostachyum.</title>
        <authorList>
            <person name="Camacho M."/>
            <person name="Redondo-Gomez S."/>
            <person name="Rodriguez-Llorente I."/>
            <person name="Rohde M."/>
            <person name="Sproer C."/>
            <person name="Schumann P."/>
            <person name="Klenk H.P."/>
            <person name="Montero-Calasanz M.D.C."/>
        </authorList>
    </citation>
    <scope>NUCLEOTIDE SEQUENCE [LARGE SCALE GENOMIC DNA]</scope>
    <source>
        <strain evidence="3 4">DSM 29163</strain>
    </source>
</reference>
<dbReference type="Pfam" id="PF13400">
    <property type="entry name" value="Tad"/>
    <property type="match status" value="1"/>
</dbReference>
<dbReference type="InterPro" id="IPR028087">
    <property type="entry name" value="Tad_N"/>
</dbReference>
<dbReference type="Proteomes" id="UP001300261">
    <property type="component" value="Unassembled WGS sequence"/>
</dbReference>
<protein>
    <submittedName>
        <fullName evidence="3">Pilus assembly protein TadG-related protein</fullName>
    </submittedName>
</protein>
<sequence length="459" mass="48259">MDDSGSGKRKSHADQVISRFRSFRSSTEGSVLPLFAITLLVLIVAGGAGVDYTNAVRTRHVLQNALDAAVLAGAAATEDQIAVAEQYFASNVAGHEGLKPSVEFTVGNDEVTGVASAAVGAWFVHLLGIEAIPVTVSAAAGAETSAVVCIYAVNQLESEGFKANGSGKIDMPDCEMHVHSKTSSATWIDSRHIDTKRLCVAGSLGGNARPWPDEFEGHCDVEDDPIAGTLPALSDELVAEESCVPWSAMPDENATDMVFKPGTYCYYPNINGHVQTVTFEPGDYVFKSGLTFSGKHVVFGAGNYVFKGANFQFNGSVQTVEMGAGVYVFSGGSQLRFDDQKITGTGITIYLADAESAVRTVQGSSKATLSAPETGPYAGILYYEAPDISKSSSFILDGELNLAGIVHLPSRNLHLNGSGKITGNDMILVINKLSLDGWISLTNSAAGSTPGSGKTRLLN</sequence>
<keyword evidence="4" id="KW-1185">Reference proteome</keyword>